<name>A0ABN4BD70_9CLOT</name>
<sequence length="636" mass="72093">MNGSWLFPESNTMHRTGLSEAGIETFNGSPVSSLVREVCQNSLDAAKDKTLPVVVEFRSFDISTNKFPDGERLLKIFKLCEKFSCTNMDNKRTSNFFHNNIELFNNEKLRMLRISDYNTMGLSGSDEIDKINPWTGLIYSDGISDKDKDSAGSFGIGKNAPFACSEFRTVFYSTLDYTGKSASQGVSKLISFKNENENFVESIGYFGNNQYPIFELLNLDPGFNRTSSGTDIYISAFKCDIDFEKQIICSVLENFILSIYSKTLDVIVNDKKINKDSLSHIMKKYSTDLKYANDYYKVLVSDKCVSTQIGIGDIGNINLRILFNKDFKRRILMSRSNGMKIYDQDHMPSSIYFAGIVTTADEKTNQFFRDMENPQHNGLEPDRCKKNALKYKKILHQMRHDIKQFIIEKGQGTVTDQVDAEGVGEFLPDLSQDQTDVENKVNSEGLNYRTGNVLIKRTQIKNDSNGQVEDGSSDDIIDSISNLHGNYNENGVIKGYSHGIGHREGKYSPIASRNENLEGDSTLFRNKIILPLSIRMMSINPTLNMYKLIFLLKNVLNHGYIEINLSCEQGNDKAKIGEAFMIGKESHKKLKVRSNKIYLENMPKMEKIGIEFKLSFSIANFPINCSLEAKIYGYKK</sequence>
<dbReference type="Proteomes" id="UP000017590">
    <property type="component" value="Chromosome"/>
</dbReference>
<evidence type="ECO:0000313" key="1">
    <source>
        <dbReference type="EMBL" id="AGY75244.1"/>
    </source>
</evidence>
<accession>A0ABN4BD70</accession>
<evidence type="ECO:0000313" key="2">
    <source>
        <dbReference type="Proteomes" id="UP000017590"/>
    </source>
</evidence>
<reference evidence="2" key="1">
    <citation type="journal article" date="2014" name="Biotechnol. Biofuels">
        <title>Comparison of single-molecule sequencing and hybrid approaches for finishing the genome of Clostridium autoethanogenum and analysis of CRISPR systems in industrial relevant Clostridia.</title>
        <authorList>
            <person name="Brown S.D."/>
            <person name="Nagaraju S."/>
            <person name="Utturkar S."/>
            <person name="De Tissera S."/>
            <person name="Segovia S."/>
            <person name="Mitchell W."/>
            <person name="Land M.L."/>
            <person name="Dassanayake A."/>
            <person name="Kopke M."/>
        </authorList>
    </citation>
    <scope>NUCLEOTIDE SEQUENCE [LARGE SCALE GENOMIC DNA]</scope>
    <source>
        <strain evidence="2">DSM 10061</strain>
    </source>
</reference>
<keyword evidence="2" id="KW-1185">Reference proteome</keyword>
<gene>
    <name evidence="1" type="ORF">CAETHG_1019</name>
</gene>
<protein>
    <submittedName>
        <fullName evidence="1">Uncharacterized protein</fullName>
    </submittedName>
</protein>
<dbReference type="EMBL" id="CP006763">
    <property type="protein sequence ID" value="AGY75244.1"/>
    <property type="molecule type" value="Genomic_DNA"/>
</dbReference>
<organism evidence="1 2">
    <name type="scientific">Clostridium autoethanogenum DSM 10061</name>
    <dbReference type="NCBI Taxonomy" id="1341692"/>
    <lineage>
        <taxon>Bacteria</taxon>
        <taxon>Bacillati</taxon>
        <taxon>Bacillota</taxon>
        <taxon>Clostridia</taxon>
        <taxon>Eubacteriales</taxon>
        <taxon>Clostridiaceae</taxon>
        <taxon>Clostridium</taxon>
    </lineage>
</organism>
<proteinExistence type="predicted"/>
<dbReference type="RefSeq" id="WP_023162064.1">
    <property type="nucleotide sequence ID" value="NC_022592.1"/>
</dbReference>